<evidence type="ECO:0000313" key="3">
    <source>
        <dbReference type="WBParaSite" id="Gr19_v10_g2327.t1"/>
    </source>
</evidence>
<organism evidence="2 3">
    <name type="scientific">Globodera rostochiensis</name>
    <name type="common">Golden nematode worm</name>
    <name type="synonym">Heterodera rostochiensis</name>
    <dbReference type="NCBI Taxonomy" id="31243"/>
    <lineage>
        <taxon>Eukaryota</taxon>
        <taxon>Metazoa</taxon>
        <taxon>Ecdysozoa</taxon>
        <taxon>Nematoda</taxon>
        <taxon>Chromadorea</taxon>
        <taxon>Rhabditida</taxon>
        <taxon>Tylenchina</taxon>
        <taxon>Tylenchomorpha</taxon>
        <taxon>Tylenchoidea</taxon>
        <taxon>Heteroderidae</taxon>
        <taxon>Heteroderinae</taxon>
        <taxon>Globodera</taxon>
    </lineage>
</organism>
<evidence type="ECO:0000313" key="2">
    <source>
        <dbReference type="Proteomes" id="UP000887572"/>
    </source>
</evidence>
<proteinExistence type="predicted"/>
<protein>
    <submittedName>
        <fullName evidence="3">Uncharacterized protein</fullName>
    </submittedName>
</protein>
<keyword evidence="1" id="KW-0472">Membrane</keyword>
<dbReference type="WBParaSite" id="Gr19_v10_g2327.t1">
    <property type="protein sequence ID" value="Gr19_v10_g2327.t1"/>
    <property type="gene ID" value="Gr19_v10_g2327"/>
</dbReference>
<keyword evidence="1" id="KW-1133">Transmembrane helix</keyword>
<accession>A0A914HNW2</accession>
<name>A0A914HNW2_GLORO</name>
<dbReference type="Proteomes" id="UP000887572">
    <property type="component" value="Unplaced"/>
</dbReference>
<keyword evidence="2" id="KW-1185">Reference proteome</keyword>
<dbReference type="AlphaFoldDB" id="A0A914HNW2"/>
<feature type="transmembrane region" description="Helical" evidence="1">
    <location>
        <begin position="21"/>
        <end position="40"/>
    </location>
</feature>
<keyword evidence="1" id="KW-0812">Transmembrane</keyword>
<reference evidence="3" key="1">
    <citation type="submission" date="2022-11" db="UniProtKB">
        <authorList>
            <consortium name="WormBaseParasite"/>
        </authorList>
    </citation>
    <scope>IDENTIFICATION</scope>
</reference>
<sequence>MSGNSKKVEKRLKEIFICDDVLFDVFTFFGHFVLGLKVALISDRFDHLVDAHFKLNEWSLGRLDICRATDGNGAEIVKRIGYNDVERRLQIPQKSLPAKVIGFKSIWIRYIDQSAIEFLQNIGRLFDSDGTDLSIFTRVDQCHSLEIIWHRIWPLINANICGLFLSPADLDRLRQFSPAILRNCPKLRVIHAGVFPKFPADDNAGASSAQALAKWLQTPRGDGLPKVVKCFFYSSEVEALRMEFVNSTESVNFIIRSFYDGLLPFYFVPFDLKNNLTGERLVLRRFDEDRWLLVRCPIERDEAKWAAWEAAAFDVNPWHNVHICCSNDKDIGEKKTPIQVLSGSKCQKTTDFQD</sequence>
<evidence type="ECO:0000256" key="1">
    <source>
        <dbReference type="SAM" id="Phobius"/>
    </source>
</evidence>